<evidence type="ECO:0000256" key="3">
    <source>
        <dbReference type="ARBA" id="ARBA00022723"/>
    </source>
</evidence>
<feature type="active site" description="Proton acceptor" evidence="10">
    <location>
        <position position="70"/>
    </location>
</feature>
<proteinExistence type="inferred from homology"/>
<protein>
    <recommendedName>
        <fullName evidence="10">dITP/XTP pyrophosphatase</fullName>
        <ecNumber evidence="10">3.6.1.66</ecNumber>
    </recommendedName>
    <alternativeName>
        <fullName evidence="10">Non-canonical purine NTP pyrophosphatase</fullName>
    </alternativeName>
    <alternativeName>
        <fullName evidence="10">Non-standard purine NTP pyrophosphatase</fullName>
    </alternativeName>
    <alternativeName>
        <fullName evidence="10">Nucleoside-triphosphate diphosphatase</fullName>
    </alternativeName>
    <alternativeName>
        <fullName evidence="10">Nucleoside-triphosphate pyrophosphatase</fullName>
        <shortName evidence="10">NTPase</shortName>
    </alternativeName>
</protein>
<evidence type="ECO:0000256" key="4">
    <source>
        <dbReference type="ARBA" id="ARBA00022741"/>
    </source>
</evidence>
<evidence type="ECO:0000256" key="10">
    <source>
        <dbReference type="HAMAP-Rule" id="MF_01405"/>
    </source>
</evidence>
<dbReference type="NCBIfam" id="NF011397">
    <property type="entry name" value="PRK14822.1"/>
    <property type="match status" value="1"/>
</dbReference>
<dbReference type="GO" id="GO:0009146">
    <property type="term" value="P:purine nucleoside triphosphate catabolic process"/>
    <property type="evidence" value="ECO:0007669"/>
    <property type="project" value="UniProtKB-UniRule"/>
</dbReference>
<evidence type="ECO:0000313" key="13">
    <source>
        <dbReference type="Proteomes" id="UP000094463"/>
    </source>
</evidence>
<feature type="binding site" evidence="10">
    <location>
        <begin position="182"/>
        <end position="183"/>
    </location>
    <ligand>
        <name>substrate</name>
    </ligand>
</feature>
<dbReference type="OrthoDB" id="9807456at2"/>
<feature type="binding site" evidence="10">
    <location>
        <position position="177"/>
    </location>
    <ligand>
        <name>substrate</name>
    </ligand>
</feature>
<dbReference type="Proteomes" id="UP000094463">
    <property type="component" value="Chromosome"/>
</dbReference>
<dbReference type="GO" id="GO:0009117">
    <property type="term" value="P:nucleotide metabolic process"/>
    <property type="evidence" value="ECO:0007669"/>
    <property type="project" value="UniProtKB-KW"/>
</dbReference>
<comment type="similarity">
    <text evidence="1 10 11">Belongs to the HAM1 NTPase family.</text>
</comment>
<dbReference type="InterPro" id="IPR002637">
    <property type="entry name" value="RdgB/HAM1"/>
</dbReference>
<dbReference type="PANTHER" id="PTHR11067:SF9">
    <property type="entry name" value="INOSINE TRIPHOSPHATE PYROPHOSPHATASE"/>
    <property type="match status" value="1"/>
</dbReference>
<dbReference type="GO" id="GO:0036222">
    <property type="term" value="F:XTP diphosphatase activity"/>
    <property type="evidence" value="ECO:0007669"/>
    <property type="project" value="UniProtKB-UniRule"/>
</dbReference>
<dbReference type="RefSeq" id="WP_069364429.1">
    <property type="nucleotide sequence ID" value="NZ_CP012502.1"/>
</dbReference>
<name>A0A1D7QTI2_9BACI</name>
<feature type="binding site" evidence="10">
    <location>
        <position position="71"/>
    </location>
    <ligand>
        <name>substrate</name>
    </ligand>
</feature>
<dbReference type="CDD" id="cd00515">
    <property type="entry name" value="HAM1"/>
    <property type="match status" value="1"/>
</dbReference>
<evidence type="ECO:0000313" key="12">
    <source>
        <dbReference type="EMBL" id="AOM82324.1"/>
    </source>
</evidence>
<dbReference type="FunFam" id="3.90.950.10:FF:000001">
    <property type="entry name" value="dITP/XTP pyrophosphatase"/>
    <property type="match status" value="1"/>
</dbReference>
<comment type="catalytic activity">
    <reaction evidence="8 10">
        <text>dITP + H2O = dIMP + diphosphate + H(+)</text>
        <dbReference type="Rhea" id="RHEA:28342"/>
        <dbReference type="ChEBI" id="CHEBI:15377"/>
        <dbReference type="ChEBI" id="CHEBI:15378"/>
        <dbReference type="ChEBI" id="CHEBI:33019"/>
        <dbReference type="ChEBI" id="CHEBI:61194"/>
        <dbReference type="ChEBI" id="CHEBI:61382"/>
        <dbReference type="EC" id="3.6.1.66"/>
    </reaction>
</comment>
<comment type="catalytic activity">
    <reaction evidence="9 10">
        <text>XTP + H2O = XMP + diphosphate + H(+)</text>
        <dbReference type="Rhea" id="RHEA:28610"/>
        <dbReference type="ChEBI" id="CHEBI:15377"/>
        <dbReference type="ChEBI" id="CHEBI:15378"/>
        <dbReference type="ChEBI" id="CHEBI:33019"/>
        <dbReference type="ChEBI" id="CHEBI:57464"/>
        <dbReference type="ChEBI" id="CHEBI:61314"/>
        <dbReference type="EC" id="3.6.1.66"/>
    </reaction>
</comment>
<keyword evidence="5 10" id="KW-0378">Hydrolase</keyword>
<dbReference type="KEGG" id="bbev:BBEV_0954"/>
<dbReference type="NCBIfam" id="TIGR00042">
    <property type="entry name" value="RdgB/HAM1 family non-canonical purine NTP pyrophosphatase"/>
    <property type="match status" value="1"/>
</dbReference>
<evidence type="ECO:0000256" key="5">
    <source>
        <dbReference type="ARBA" id="ARBA00022801"/>
    </source>
</evidence>
<accession>A0A1D7QTI2</accession>
<keyword evidence="13" id="KW-1185">Reference proteome</keyword>
<evidence type="ECO:0000256" key="11">
    <source>
        <dbReference type="RuleBase" id="RU003781"/>
    </source>
</evidence>
<dbReference type="HAMAP" id="MF_01405">
    <property type="entry name" value="Non_canon_purine_NTPase"/>
    <property type="match status" value="1"/>
</dbReference>
<evidence type="ECO:0000256" key="9">
    <source>
        <dbReference type="ARBA" id="ARBA00052017"/>
    </source>
</evidence>
<dbReference type="Pfam" id="PF01725">
    <property type="entry name" value="Ham1p_like"/>
    <property type="match status" value="1"/>
</dbReference>
<keyword evidence="7 10" id="KW-0546">Nucleotide metabolism</keyword>
<feature type="binding site" evidence="10">
    <location>
        <begin position="8"/>
        <end position="13"/>
    </location>
    <ligand>
        <name>substrate</name>
    </ligand>
</feature>
<sequence>MKEVMIATRNQGKVSEFEQFFHERGIQVKSLLDTTEIPDIVEDGLTFEANAIKKAVTVAEALGITVISDDSGLEVDALDGEPGIYSARYAGDEKNNDDANNQKLLKALEGKAEEQRTARFVCVLAAAFPSGVIKTVRGTAEGRIAETLSGTEGFGYDPLFILKGEERTMAHLTRAEKNQRSHRADALRQLEGLWDEWVLEHEEEAKS</sequence>
<dbReference type="AlphaFoldDB" id="A0A1D7QTI2"/>
<dbReference type="EC" id="3.6.1.66" evidence="10"/>
<dbReference type="GO" id="GO:0000166">
    <property type="term" value="F:nucleotide binding"/>
    <property type="evidence" value="ECO:0007669"/>
    <property type="project" value="UniProtKB-KW"/>
</dbReference>
<comment type="cofactor">
    <cofactor evidence="10">
        <name>Mg(2+)</name>
        <dbReference type="ChEBI" id="CHEBI:18420"/>
    </cofactor>
    <text evidence="10">Binds 1 Mg(2+) ion per subunit.</text>
</comment>
<dbReference type="InterPro" id="IPR029001">
    <property type="entry name" value="ITPase-like_fam"/>
</dbReference>
<comment type="subunit">
    <text evidence="2 10">Homodimer.</text>
</comment>
<organism evidence="12 13">
    <name type="scientific">Salisediminibacterium beveridgei</name>
    <dbReference type="NCBI Taxonomy" id="632773"/>
    <lineage>
        <taxon>Bacteria</taxon>
        <taxon>Bacillati</taxon>
        <taxon>Bacillota</taxon>
        <taxon>Bacilli</taxon>
        <taxon>Bacillales</taxon>
        <taxon>Bacillaceae</taxon>
        <taxon>Salisediminibacterium</taxon>
    </lineage>
</organism>
<dbReference type="PANTHER" id="PTHR11067">
    <property type="entry name" value="INOSINE TRIPHOSPHATE PYROPHOSPHATASE/HAM1 PROTEIN"/>
    <property type="match status" value="1"/>
</dbReference>
<evidence type="ECO:0000256" key="6">
    <source>
        <dbReference type="ARBA" id="ARBA00022842"/>
    </source>
</evidence>
<dbReference type="GO" id="GO:0017111">
    <property type="term" value="F:ribonucleoside triphosphate phosphatase activity"/>
    <property type="evidence" value="ECO:0007669"/>
    <property type="project" value="InterPro"/>
</dbReference>
<dbReference type="Gene3D" id="3.90.950.10">
    <property type="match status" value="1"/>
</dbReference>
<feature type="binding site" evidence="10">
    <location>
        <begin position="154"/>
        <end position="157"/>
    </location>
    <ligand>
        <name>substrate</name>
    </ligand>
</feature>
<reference evidence="12 13" key="1">
    <citation type="submission" date="2015-08" db="EMBL/GenBank/DDBJ databases">
        <title>The complete genome sequence of Bacillus beveridgei MLTeJB.</title>
        <authorList>
            <person name="Hanson T.E."/>
            <person name="Mesa C."/>
            <person name="Basesman S.M."/>
            <person name="Oremland R.S."/>
        </authorList>
    </citation>
    <scope>NUCLEOTIDE SEQUENCE [LARGE SCALE GENOMIC DNA]</scope>
    <source>
        <strain evidence="12 13">MLTeJB</strain>
    </source>
</reference>
<dbReference type="GO" id="GO:0046872">
    <property type="term" value="F:metal ion binding"/>
    <property type="evidence" value="ECO:0007669"/>
    <property type="project" value="UniProtKB-KW"/>
</dbReference>
<feature type="binding site" evidence="10">
    <location>
        <position position="70"/>
    </location>
    <ligand>
        <name>Mg(2+)</name>
        <dbReference type="ChEBI" id="CHEBI:18420"/>
    </ligand>
</feature>
<keyword evidence="3 10" id="KW-0479">Metal-binding</keyword>
<evidence type="ECO:0000256" key="8">
    <source>
        <dbReference type="ARBA" id="ARBA00051875"/>
    </source>
</evidence>
<dbReference type="InterPro" id="IPR020922">
    <property type="entry name" value="dITP/XTP_pyrophosphatase"/>
</dbReference>
<comment type="caution">
    <text evidence="10">Lacks conserved residue(s) required for the propagation of feature annotation.</text>
</comment>
<dbReference type="GO" id="GO:0036220">
    <property type="term" value="F:ITP diphosphatase activity"/>
    <property type="evidence" value="ECO:0007669"/>
    <property type="project" value="UniProtKB-UniRule"/>
</dbReference>
<dbReference type="GO" id="GO:0005829">
    <property type="term" value="C:cytosol"/>
    <property type="evidence" value="ECO:0007669"/>
    <property type="project" value="TreeGrafter"/>
</dbReference>
<dbReference type="PATRIC" id="fig|632773.3.peg.1014"/>
<dbReference type="EMBL" id="CP012502">
    <property type="protein sequence ID" value="AOM82324.1"/>
    <property type="molecule type" value="Genomic_DNA"/>
</dbReference>
<keyword evidence="6 10" id="KW-0460">Magnesium</keyword>
<keyword evidence="4 10" id="KW-0547">Nucleotide-binding</keyword>
<gene>
    <name evidence="12" type="ORF">BBEV_0954</name>
</gene>
<comment type="function">
    <text evidence="10">Pyrophosphatase that catalyzes the hydrolysis of nucleoside triphosphates to their monophosphate derivatives, with a high preference for the non-canonical purine nucleotides XTP (xanthosine triphosphate), dITP (deoxyinosine triphosphate) and ITP. Seems to function as a house-cleaning enzyme that removes non-canonical purine nucleotides from the nucleotide pool, thus preventing their incorporation into DNA/RNA and avoiding chromosomal lesions.</text>
</comment>
<evidence type="ECO:0000256" key="1">
    <source>
        <dbReference type="ARBA" id="ARBA00008023"/>
    </source>
</evidence>
<dbReference type="STRING" id="632773.BBEV_0954"/>
<evidence type="ECO:0000256" key="2">
    <source>
        <dbReference type="ARBA" id="ARBA00011738"/>
    </source>
</evidence>
<dbReference type="SUPFAM" id="SSF52972">
    <property type="entry name" value="ITPase-like"/>
    <property type="match status" value="1"/>
</dbReference>
<dbReference type="GO" id="GO:0035870">
    <property type="term" value="F:dITP diphosphatase activity"/>
    <property type="evidence" value="ECO:0007669"/>
    <property type="project" value="UniProtKB-UniRule"/>
</dbReference>
<evidence type="ECO:0000256" key="7">
    <source>
        <dbReference type="ARBA" id="ARBA00023080"/>
    </source>
</evidence>
<comment type="catalytic activity">
    <reaction evidence="10">
        <text>ITP + H2O = IMP + diphosphate + H(+)</text>
        <dbReference type="Rhea" id="RHEA:29399"/>
        <dbReference type="ChEBI" id="CHEBI:15377"/>
        <dbReference type="ChEBI" id="CHEBI:15378"/>
        <dbReference type="ChEBI" id="CHEBI:33019"/>
        <dbReference type="ChEBI" id="CHEBI:58053"/>
        <dbReference type="ChEBI" id="CHEBI:61402"/>
        <dbReference type="EC" id="3.6.1.66"/>
    </reaction>
</comment>